<comment type="caution">
    <text evidence="2">The sequence shown here is derived from an EMBL/GenBank/DDBJ whole genome shotgun (WGS) entry which is preliminary data.</text>
</comment>
<dbReference type="EMBL" id="AAHJXE010000002">
    <property type="protein sequence ID" value="EBX0215409.1"/>
    <property type="molecule type" value="Genomic_DNA"/>
</dbReference>
<reference evidence="3" key="1">
    <citation type="journal article" date="2018" name="Genome Biol.">
        <title>SKESA: strategic k-mer extension for scrupulous assemblies.</title>
        <authorList>
            <person name="Souvorov A."/>
            <person name="Agarwala R."/>
            <person name="Lipman D.J."/>
        </authorList>
    </citation>
    <scope>NUCLEOTIDE SEQUENCE</scope>
    <source>
        <strain evidence="3">Sam_f9e39395-c0eb-484c-8395-e668deecbaab</strain>
    </source>
</reference>
<protein>
    <submittedName>
        <fullName evidence="2">Uncharacterized protein</fullName>
    </submittedName>
</protein>
<sequence length="362" mass="40973">MSQKITAIKEPVVEYKDKTLHYRIAKVIGENVDQTLQEMIAVALNRLSAVKDRYQTVSVDSHDGEDGDVQQARQFLNNKIERWSILFNELVRYSDGANKSIITIDESASFLSIDQIAPPVSVDGKRREFLDSIMHMAFLRNHVVVIQSPVLRTRELEKYITWLLKKAGVITQGSVMLNAELPKQQRDKIMNNNTKKVRIGTPLVDTLSNMPVENARETITSEAIKTNHVKVTPKGLGLDIIKVLFTDRERENYGLTDDVFSGDAIDKGNINVSVEISYNYKAKKTSQAIINNISQALRHSHPDDVELTLDKVGKIKGDSLVISKKIKLKFINGIADPEEMYMKIREWLVEQIRLGELDAEAE</sequence>
<reference evidence="3" key="2">
    <citation type="submission" date="2019-01" db="EMBL/GenBank/DDBJ databases">
        <authorList>
            <consortium name="NCBI Pathogen Detection Project"/>
        </authorList>
    </citation>
    <scope>NUCLEOTIDE SEQUENCE</scope>
    <source>
        <strain evidence="3">Sam_f9e39395-c0eb-484c-8395-e668deecbaab</strain>
    </source>
</reference>
<dbReference type="EMBL" id="DAAQLY010000001">
    <property type="protein sequence ID" value="HAD9886172.1"/>
    <property type="molecule type" value="Genomic_DNA"/>
</dbReference>
<name>A0A5I6DJ88_SALET</name>
<gene>
    <name evidence="1" type="ORF">DQT01_03335</name>
    <name evidence="2" type="ORF">E3354_06935</name>
    <name evidence="3" type="ORF">G2205_02385</name>
</gene>
<dbReference type="EMBL" id="AAIPET010000005">
    <property type="protein sequence ID" value="ECG6842327.1"/>
    <property type="molecule type" value="Genomic_DNA"/>
</dbReference>
<evidence type="ECO:0000313" key="1">
    <source>
        <dbReference type="EMBL" id="EBX0215409.1"/>
    </source>
</evidence>
<dbReference type="RefSeq" id="WP_236917024.1">
    <property type="nucleotide sequence ID" value="NZ_JBLKTV010000011.1"/>
</dbReference>
<organism evidence="2">
    <name type="scientific">Salmonella enterica subsp. enterica serovar Brandenburg</name>
    <dbReference type="NCBI Taxonomy" id="149387"/>
    <lineage>
        <taxon>Bacteria</taxon>
        <taxon>Pseudomonadati</taxon>
        <taxon>Pseudomonadota</taxon>
        <taxon>Gammaproteobacteria</taxon>
        <taxon>Enterobacterales</taxon>
        <taxon>Enterobacteriaceae</taxon>
        <taxon>Salmonella</taxon>
    </lineage>
</organism>
<evidence type="ECO:0000313" key="2">
    <source>
        <dbReference type="EMBL" id="ECG6842327.1"/>
    </source>
</evidence>
<dbReference type="AlphaFoldDB" id="A0A5I6DJ88"/>
<evidence type="ECO:0000313" key="3">
    <source>
        <dbReference type="EMBL" id="HAD9886172.1"/>
    </source>
</evidence>
<reference evidence="2" key="3">
    <citation type="submission" date="2019-03" db="EMBL/GenBank/DDBJ databases">
        <authorList>
            <person name="Ashton P.M."/>
            <person name="Dallman T."/>
            <person name="Nair S."/>
            <person name="De Pinna E."/>
            <person name="Peters T."/>
            <person name="Grant K."/>
        </authorList>
    </citation>
    <scope>NUCLEOTIDE SEQUENCE</scope>
    <source>
        <strain evidence="1">484126</strain>
        <strain evidence="2">707197</strain>
    </source>
</reference>
<proteinExistence type="predicted"/>
<accession>A0A5I6DJ88</accession>